<reference evidence="1 2" key="1">
    <citation type="submission" date="2020-07" db="EMBL/GenBank/DDBJ databases">
        <title>Genomic Encyclopedia of Type Strains, Phase IV (KMG-V): Genome sequencing to study the core and pangenomes of soil and plant-associated prokaryotes.</title>
        <authorList>
            <person name="Whitman W."/>
        </authorList>
    </citation>
    <scope>NUCLEOTIDE SEQUENCE [LARGE SCALE GENOMIC DNA]</scope>
    <source>
        <strain evidence="1 2">AN3</strain>
    </source>
</reference>
<dbReference type="EMBL" id="JACGXN010000001">
    <property type="protein sequence ID" value="MBA8877979.1"/>
    <property type="molecule type" value="Genomic_DNA"/>
</dbReference>
<comment type="caution">
    <text evidence="1">The sequence shown here is derived from an EMBL/GenBank/DDBJ whole genome shotgun (WGS) entry which is preliminary data.</text>
</comment>
<proteinExistence type="predicted"/>
<evidence type="ECO:0000313" key="1">
    <source>
        <dbReference type="EMBL" id="MBA8877979.1"/>
    </source>
</evidence>
<dbReference type="Proteomes" id="UP000549052">
    <property type="component" value="Unassembled WGS sequence"/>
</dbReference>
<organism evidence="1 2">
    <name type="scientific">Phyllobacterium myrsinacearum</name>
    <dbReference type="NCBI Taxonomy" id="28101"/>
    <lineage>
        <taxon>Bacteria</taxon>
        <taxon>Pseudomonadati</taxon>
        <taxon>Pseudomonadota</taxon>
        <taxon>Alphaproteobacteria</taxon>
        <taxon>Hyphomicrobiales</taxon>
        <taxon>Phyllobacteriaceae</taxon>
        <taxon>Phyllobacterium</taxon>
    </lineage>
</organism>
<keyword evidence="2" id="KW-1185">Reference proteome</keyword>
<dbReference type="AlphaFoldDB" id="A0A839EGU7"/>
<gene>
    <name evidence="1" type="ORF">FHW16_001661</name>
</gene>
<evidence type="ECO:0000313" key="2">
    <source>
        <dbReference type="Proteomes" id="UP000549052"/>
    </source>
</evidence>
<accession>A0A839EGU7</accession>
<name>A0A839EGU7_9HYPH</name>
<protein>
    <submittedName>
        <fullName evidence="1">Uncharacterized protein</fullName>
    </submittedName>
</protein>
<sequence>MNARKPLPHDNPACPNVISFLPAMVNAPLTIRAVTWESNLRLFTTAVRAFT</sequence>